<evidence type="ECO:0000256" key="1">
    <source>
        <dbReference type="SAM" id="Phobius"/>
    </source>
</evidence>
<sequence>MLNRAAKALVFPLEDRSWAPKIAIGGGVGLLLQALFVGLGFLFTREFAPAGSLLAQAANFPALGFALATFQGALAIPQTDSLPGWRPWASLCVKGLLLFALAMAYETVPLLFVVSGFSLLVKGGAKLVLGIALIMVGMLAGITAGFFLPMGIARYLSERRLEAALHPAIVWLRIRKVLAEYVEAYLLTLGSFIVAGLIGAIPVLGLLVWPFLTFYLLVAGARLFGGICSDT</sequence>
<reference evidence="2 3" key="1">
    <citation type="submission" date="2019-07" db="EMBL/GenBank/DDBJ databases">
        <authorList>
            <person name="Cremers G."/>
        </authorList>
    </citation>
    <scope>NUCLEOTIDE SEQUENCE [LARGE SCALE GENOMIC DNA]</scope>
</reference>
<feature type="transmembrane region" description="Helical" evidence="1">
    <location>
        <begin position="182"/>
        <end position="201"/>
    </location>
</feature>
<name>A0A564ZFV8_9BACT</name>
<accession>A0A564ZFV8</accession>
<dbReference type="InterPro" id="IPR025098">
    <property type="entry name" value="DUF4013"/>
</dbReference>
<dbReference type="Pfam" id="PF13197">
    <property type="entry name" value="DUF4013"/>
    <property type="match status" value="1"/>
</dbReference>
<keyword evidence="1" id="KW-1133">Transmembrane helix</keyword>
<keyword evidence="1" id="KW-0472">Membrane</keyword>
<dbReference type="Proteomes" id="UP000334340">
    <property type="component" value="Unassembled WGS sequence"/>
</dbReference>
<gene>
    <name evidence="2" type="ORF">MELA_00110</name>
</gene>
<feature type="transmembrane region" description="Helical" evidence="1">
    <location>
        <begin position="96"/>
        <end position="121"/>
    </location>
</feature>
<feature type="transmembrane region" description="Helical" evidence="1">
    <location>
        <begin position="207"/>
        <end position="225"/>
    </location>
</feature>
<evidence type="ECO:0000313" key="2">
    <source>
        <dbReference type="EMBL" id="VUZ83757.1"/>
    </source>
</evidence>
<organism evidence="2 3">
    <name type="scientific">Candidatus Methylomirabilis lanthanidiphila</name>
    <dbReference type="NCBI Taxonomy" id="2211376"/>
    <lineage>
        <taxon>Bacteria</taxon>
        <taxon>Candidatus Methylomirabilota</taxon>
        <taxon>Candidatus Methylomirabilia</taxon>
        <taxon>Candidatus Methylomirabilales</taxon>
        <taxon>Candidatus Methylomirabilaceae</taxon>
        <taxon>Candidatus Methylomirabilis</taxon>
    </lineage>
</organism>
<feature type="transmembrane region" description="Helical" evidence="1">
    <location>
        <begin position="21"/>
        <end position="43"/>
    </location>
</feature>
<proteinExistence type="predicted"/>
<dbReference type="AlphaFoldDB" id="A0A564ZFV8"/>
<keyword evidence="3" id="KW-1185">Reference proteome</keyword>
<feature type="transmembrane region" description="Helical" evidence="1">
    <location>
        <begin position="55"/>
        <end position="76"/>
    </location>
</feature>
<dbReference type="EMBL" id="CABIKM010000001">
    <property type="protein sequence ID" value="VUZ83757.1"/>
    <property type="molecule type" value="Genomic_DNA"/>
</dbReference>
<keyword evidence="1" id="KW-0812">Transmembrane</keyword>
<evidence type="ECO:0000313" key="3">
    <source>
        <dbReference type="Proteomes" id="UP000334340"/>
    </source>
</evidence>
<feature type="transmembrane region" description="Helical" evidence="1">
    <location>
        <begin position="127"/>
        <end position="150"/>
    </location>
</feature>
<protein>
    <submittedName>
        <fullName evidence="2">Membrane protein</fullName>
    </submittedName>
</protein>